<keyword evidence="3" id="KW-0378">Hydrolase</keyword>
<feature type="domain" description="Succinylglutamate desuccinylase/Aspartoacylase catalytic" evidence="6">
    <location>
        <begin position="63"/>
        <end position="237"/>
    </location>
</feature>
<evidence type="ECO:0000259" key="5">
    <source>
        <dbReference type="Pfam" id="PF04952"/>
    </source>
</evidence>
<dbReference type="InterPro" id="IPR007036">
    <property type="entry name" value="Aste_AspA_hybrid_dom"/>
</dbReference>
<evidence type="ECO:0000256" key="4">
    <source>
        <dbReference type="ARBA" id="ARBA00022833"/>
    </source>
</evidence>
<dbReference type="PANTHER" id="PTHR15162:SF7">
    <property type="entry name" value="SUCCINYLGLUTAMATE DESUCCINYLASE"/>
    <property type="match status" value="1"/>
</dbReference>
<proteinExistence type="predicted"/>
<comment type="cofactor">
    <cofactor evidence="1">
        <name>Zn(2+)</name>
        <dbReference type="ChEBI" id="CHEBI:29105"/>
    </cofactor>
</comment>
<organism evidence="7 8">
    <name type="scientific">Thalassiosira oceanica</name>
    <name type="common">Marine diatom</name>
    <dbReference type="NCBI Taxonomy" id="159749"/>
    <lineage>
        <taxon>Eukaryota</taxon>
        <taxon>Sar</taxon>
        <taxon>Stramenopiles</taxon>
        <taxon>Ochrophyta</taxon>
        <taxon>Bacillariophyta</taxon>
        <taxon>Coscinodiscophyceae</taxon>
        <taxon>Thalassiosirophycidae</taxon>
        <taxon>Thalassiosirales</taxon>
        <taxon>Thalassiosiraceae</taxon>
        <taxon>Thalassiosira</taxon>
    </lineage>
</organism>
<sequence length="393" mass="43608">MAMRCGSWKPLRMDYSQLTANPLASHTLPTSQYTGVWVIKAIERQRQLHNEQKQFQGVNIFEQMPSLSISTILANEQAYLQNRRFVDVDLNREFSHDKLCVDHEGPLSLESKRARELSRILGPKFNDDGSCNEDPATDVCVDLHTTTANMGISLIVPEGDALMAAAATYVMHKCQERYGPDKVQCVIHAMPNNANRMNLSSCGRHGFTIEVGPTPQGVIRHDIVEKTELALHALLEFLHTRNCEAKARSDTVSTVLDRLRLLYPDGAVPCFRSAPAMRPGELSGKITWPTDPENPNFPAVMVHRSLQDKDFELIRVGDPLFVSLDGTVIPYDGSHGDEVYLIFINEGGYYYASSGTGIGVSLAAKFDWQTGLFVEDDDAVADKRHSIGACSGR</sequence>
<gene>
    <name evidence="7" type="ORF">THAOC_09688</name>
</gene>
<evidence type="ECO:0000259" key="6">
    <source>
        <dbReference type="Pfam" id="PF24827"/>
    </source>
</evidence>
<dbReference type="GO" id="GO:0046872">
    <property type="term" value="F:metal ion binding"/>
    <property type="evidence" value="ECO:0007669"/>
    <property type="project" value="UniProtKB-KW"/>
</dbReference>
<keyword evidence="2" id="KW-0479">Metal-binding</keyword>
<dbReference type="SUPFAM" id="SSF53187">
    <property type="entry name" value="Zn-dependent exopeptidases"/>
    <property type="match status" value="1"/>
</dbReference>
<dbReference type="Pfam" id="PF04952">
    <property type="entry name" value="AstE_AspA_hybrid"/>
    <property type="match status" value="1"/>
</dbReference>
<dbReference type="PANTHER" id="PTHR15162">
    <property type="entry name" value="ASPARTOACYLASE"/>
    <property type="match status" value="1"/>
</dbReference>
<dbReference type="InterPro" id="IPR055438">
    <property type="entry name" value="AstE_AspA_cat"/>
</dbReference>
<dbReference type="OrthoDB" id="8300214at2759"/>
<keyword evidence="8" id="KW-1185">Reference proteome</keyword>
<dbReference type="AlphaFoldDB" id="K0TEY7"/>
<name>K0TEY7_THAOC</name>
<evidence type="ECO:0008006" key="9">
    <source>
        <dbReference type="Google" id="ProtNLM"/>
    </source>
</evidence>
<dbReference type="Gene3D" id="3.40.630.10">
    <property type="entry name" value="Zn peptidases"/>
    <property type="match status" value="1"/>
</dbReference>
<dbReference type="GO" id="GO:0016788">
    <property type="term" value="F:hydrolase activity, acting on ester bonds"/>
    <property type="evidence" value="ECO:0007669"/>
    <property type="project" value="InterPro"/>
</dbReference>
<evidence type="ECO:0000313" key="8">
    <source>
        <dbReference type="Proteomes" id="UP000266841"/>
    </source>
</evidence>
<dbReference type="GO" id="GO:0005829">
    <property type="term" value="C:cytosol"/>
    <property type="evidence" value="ECO:0007669"/>
    <property type="project" value="TreeGrafter"/>
</dbReference>
<protein>
    <recommendedName>
        <fullName evidence="9">Aspartoacylase</fullName>
    </recommendedName>
</protein>
<evidence type="ECO:0000256" key="2">
    <source>
        <dbReference type="ARBA" id="ARBA00022723"/>
    </source>
</evidence>
<dbReference type="Gene3D" id="2.20.25.160">
    <property type="match status" value="1"/>
</dbReference>
<feature type="domain" description="AstE/AspA barrel-sandwich hybrid" evidence="5">
    <location>
        <begin position="284"/>
        <end position="351"/>
    </location>
</feature>
<dbReference type="Proteomes" id="UP000266841">
    <property type="component" value="Unassembled WGS sequence"/>
</dbReference>
<evidence type="ECO:0000256" key="1">
    <source>
        <dbReference type="ARBA" id="ARBA00001947"/>
    </source>
</evidence>
<reference evidence="7 8" key="1">
    <citation type="journal article" date="2012" name="Genome Biol.">
        <title>Genome and low-iron response of an oceanic diatom adapted to chronic iron limitation.</title>
        <authorList>
            <person name="Lommer M."/>
            <person name="Specht M."/>
            <person name="Roy A.S."/>
            <person name="Kraemer L."/>
            <person name="Andreson R."/>
            <person name="Gutowska M.A."/>
            <person name="Wolf J."/>
            <person name="Bergner S.V."/>
            <person name="Schilhabel M.B."/>
            <person name="Klostermeier U.C."/>
            <person name="Beiko R.G."/>
            <person name="Rosenstiel P."/>
            <person name="Hippler M."/>
            <person name="Laroche J."/>
        </authorList>
    </citation>
    <scope>NUCLEOTIDE SEQUENCE [LARGE SCALE GENOMIC DNA]</scope>
    <source>
        <strain evidence="7 8">CCMP1005</strain>
    </source>
</reference>
<dbReference type="eggNOG" id="ENOG502QRAK">
    <property type="taxonomic scope" value="Eukaryota"/>
</dbReference>
<evidence type="ECO:0000313" key="7">
    <source>
        <dbReference type="EMBL" id="EJK69092.1"/>
    </source>
</evidence>
<dbReference type="OMA" id="AMHLCHH"/>
<dbReference type="EMBL" id="AGNL01010458">
    <property type="protein sequence ID" value="EJK69092.1"/>
    <property type="molecule type" value="Genomic_DNA"/>
</dbReference>
<keyword evidence="4" id="KW-0862">Zinc</keyword>
<dbReference type="Pfam" id="PF24827">
    <property type="entry name" value="AstE_AspA_cat"/>
    <property type="match status" value="1"/>
</dbReference>
<dbReference type="InterPro" id="IPR050178">
    <property type="entry name" value="AspA/AstE_fam"/>
</dbReference>
<comment type="caution">
    <text evidence="7">The sequence shown here is derived from an EMBL/GenBank/DDBJ whole genome shotgun (WGS) entry which is preliminary data.</text>
</comment>
<evidence type="ECO:0000256" key="3">
    <source>
        <dbReference type="ARBA" id="ARBA00022801"/>
    </source>
</evidence>
<accession>K0TEY7</accession>